<evidence type="ECO:0000313" key="6">
    <source>
        <dbReference type="Proteomes" id="UP000663829"/>
    </source>
</evidence>
<evidence type="ECO:0000313" key="4">
    <source>
        <dbReference type="EMBL" id="CAF1177092.1"/>
    </source>
</evidence>
<dbReference type="PROSITE" id="PS50088">
    <property type="entry name" value="ANK_REPEAT"/>
    <property type="match status" value="4"/>
</dbReference>
<protein>
    <submittedName>
        <fullName evidence="4">Uncharacterized protein</fullName>
    </submittedName>
</protein>
<feature type="repeat" description="ANK" evidence="3">
    <location>
        <begin position="199"/>
        <end position="221"/>
    </location>
</feature>
<organism evidence="4 6">
    <name type="scientific">Didymodactylos carnosus</name>
    <dbReference type="NCBI Taxonomy" id="1234261"/>
    <lineage>
        <taxon>Eukaryota</taxon>
        <taxon>Metazoa</taxon>
        <taxon>Spiralia</taxon>
        <taxon>Gnathifera</taxon>
        <taxon>Rotifera</taxon>
        <taxon>Eurotatoria</taxon>
        <taxon>Bdelloidea</taxon>
        <taxon>Philodinida</taxon>
        <taxon>Philodinidae</taxon>
        <taxon>Didymodactylos</taxon>
    </lineage>
</organism>
<feature type="repeat" description="ANK" evidence="3">
    <location>
        <begin position="165"/>
        <end position="197"/>
    </location>
</feature>
<dbReference type="PANTHER" id="PTHR24198:SF165">
    <property type="entry name" value="ANKYRIN REPEAT-CONTAINING PROTEIN-RELATED"/>
    <property type="match status" value="1"/>
</dbReference>
<dbReference type="SUPFAM" id="SSF48403">
    <property type="entry name" value="Ankyrin repeat"/>
    <property type="match status" value="2"/>
</dbReference>
<keyword evidence="6" id="KW-1185">Reference proteome</keyword>
<dbReference type="OrthoDB" id="4772757at2759"/>
<dbReference type="EMBL" id="CAJOBC010007731">
    <property type="protein sequence ID" value="CAF3941164.1"/>
    <property type="molecule type" value="Genomic_DNA"/>
</dbReference>
<dbReference type="Proteomes" id="UP000681722">
    <property type="component" value="Unassembled WGS sequence"/>
</dbReference>
<feature type="repeat" description="ANK" evidence="3">
    <location>
        <begin position="132"/>
        <end position="164"/>
    </location>
</feature>
<dbReference type="Pfam" id="PF12796">
    <property type="entry name" value="Ank_2"/>
    <property type="match status" value="2"/>
</dbReference>
<name>A0A814UNM6_9BILA</name>
<dbReference type="AlphaFoldDB" id="A0A814UNM6"/>
<reference evidence="4" key="1">
    <citation type="submission" date="2021-02" db="EMBL/GenBank/DDBJ databases">
        <authorList>
            <person name="Nowell W R."/>
        </authorList>
    </citation>
    <scope>NUCLEOTIDE SEQUENCE</scope>
</reference>
<dbReference type="PROSITE" id="PS50297">
    <property type="entry name" value="ANK_REP_REGION"/>
    <property type="match status" value="4"/>
</dbReference>
<dbReference type="EMBL" id="CAJNOQ010007731">
    <property type="protein sequence ID" value="CAF1177092.1"/>
    <property type="molecule type" value="Genomic_DNA"/>
</dbReference>
<sequence length="565" mass="65114">MSIESKSTDHYSSIGKQIYEDSRDGMTQNIQVYLDTIPIDDINIYLNILYEDDTEQKCTALIIACKNGHYEIVKMFLTECKPDLEIESVVICNNDEIISNATALWIASWFGHLSITQLLVEHGANINHSIETNVSPLQAATYAGHIDIVQYLVEQGADIHHLNVNNETLLMLAAYYGHTEIVDYFLQLGCDPNIQNYENLSTALHLATEKGHWSIVQLLLSSENVNRNIKNSHQMTPLMIAAEQLYEGLVDYFIENRYCTDIEQIEALELLGTSYYCYRKRIEYSYDCLLRAMKLREKMSLSKTNLVPAMEVYNNYKECQTQEELKSIRHSSEALKMEVLMIRERILGQTNPQLIYPLKHFGQIYAGQKKFTKSLQFLLHALNISEHDGNEDDILLVFSGIFFEIIHHKQCFPFQVLHHVMLSASTDAHTKMDNHHVRLYCKFPSLSAVQLLTDCGGLNINALNVNRNTPLHIIASYYGSIVPNKDILIIKGIIQTLNEANCHWDIANQYNQIPLQCTRLRTIELFIKDVMKFSLKCLVARHIRNTKLKYYEFLSQRLCDFIELH</sequence>
<comment type="caution">
    <text evidence="4">The sequence shown here is derived from an EMBL/GenBank/DDBJ whole genome shotgun (WGS) entry which is preliminary data.</text>
</comment>
<dbReference type="Proteomes" id="UP000663829">
    <property type="component" value="Unassembled WGS sequence"/>
</dbReference>
<dbReference type="InterPro" id="IPR011990">
    <property type="entry name" value="TPR-like_helical_dom_sf"/>
</dbReference>
<evidence type="ECO:0000256" key="1">
    <source>
        <dbReference type="ARBA" id="ARBA00022737"/>
    </source>
</evidence>
<accession>A0A814UNM6</accession>
<dbReference type="SMART" id="SM00248">
    <property type="entry name" value="ANK"/>
    <property type="match status" value="8"/>
</dbReference>
<keyword evidence="1" id="KW-0677">Repeat</keyword>
<evidence type="ECO:0000313" key="5">
    <source>
        <dbReference type="EMBL" id="CAF3941164.1"/>
    </source>
</evidence>
<dbReference type="PANTHER" id="PTHR24198">
    <property type="entry name" value="ANKYRIN REPEAT AND PROTEIN KINASE DOMAIN-CONTAINING PROTEIN"/>
    <property type="match status" value="1"/>
</dbReference>
<dbReference type="InterPro" id="IPR036770">
    <property type="entry name" value="Ankyrin_rpt-contain_sf"/>
</dbReference>
<dbReference type="Gene3D" id="1.25.40.10">
    <property type="entry name" value="Tetratricopeptide repeat domain"/>
    <property type="match status" value="1"/>
</dbReference>
<proteinExistence type="predicted"/>
<evidence type="ECO:0000256" key="2">
    <source>
        <dbReference type="ARBA" id="ARBA00023043"/>
    </source>
</evidence>
<gene>
    <name evidence="4" type="ORF">GPM918_LOCUS22499</name>
    <name evidence="5" type="ORF">SRO942_LOCUS22497</name>
</gene>
<dbReference type="Gene3D" id="1.25.40.20">
    <property type="entry name" value="Ankyrin repeat-containing domain"/>
    <property type="match status" value="3"/>
</dbReference>
<dbReference type="Pfam" id="PF00023">
    <property type="entry name" value="Ank"/>
    <property type="match status" value="1"/>
</dbReference>
<keyword evidence="2 3" id="KW-0040">ANK repeat</keyword>
<evidence type="ECO:0000256" key="3">
    <source>
        <dbReference type="PROSITE-ProRule" id="PRU00023"/>
    </source>
</evidence>
<feature type="repeat" description="ANK" evidence="3">
    <location>
        <begin position="99"/>
        <end position="131"/>
    </location>
</feature>
<dbReference type="InterPro" id="IPR002110">
    <property type="entry name" value="Ankyrin_rpt"/>
</dbReference>